<name>A0A419NA04_9GAMM</name>
<dbReference type="GO" id="GO:0003743">
    <property type="term" value="F:translation initiation factor activity"/>
    <property type="evidence" value="ECO:0007669"/>
    <property type="project" value="UniProtKB-KW"/>
</dbReference>
<dbReference type="EMBL" id="RAHH01000010">
    <property type="protein sequence ID" value="RJT44651.1"/>
    <property type="molecule type" value="Genomic_DNA"/>
</dbReference>
<keyword evidence="4" id="KW-1185">Reference proteome</keyword>
<evidence type="ECO:0000256" key="1">
    <source>
        <dbReference type="SAM" id="MobiDB-lite"/>
    </source>
</evidence>
<dbReference type="Gene3D" id="2.40.50.230">
    <property type="entry name" value="Gp5 N-terminal domain"/>
    <property type="match status" value="1"/>
</dbReference>
<evidence type="ECO:0000313" key="4">
    <source>
        <dbReference type="Proteomes" id="UP000284908"/>
    </source>
</evidence>
<dbReference type="Pfam" id="PF18352">
    <property type="entry name" value="Gp138_N"/>
    <property type="match status" value="1"/>
</dbReference>
<dbReference type="InterPro" id="IPR044033">
    <property type="entry name" value="GpV-like_apex"/>
</dbReference>
<proteinExistence type="predicted"/>
<feature type="domain" description="Phage protein Gp138 N-terminal" evidence="2">
    <location>
        <begin position="1"/>
        <end position="107"/>
    </location>
</feature>
<dbReference type="InterPro" id="IPR041599">
    <property type="entry name" value="Gp138_N"/>
</dbReference>
<protein>
    <submittedName>
        <fullName evidence="3">Translation initiation factor IF-2</fullName>
    </submittedName>
</protein>
<evidence type="ECO:0000259" key="2">
    <source>
        <dbReference type="Pfam" id="PF18352"/>
    </source>
</evidence>
<dbReference type="OrthoDB" id="1903830at2"/>
<organism evidence="3 4">
    <name type="scientific">Rahnella woolbedingensis</name>
    <dbReference type="NCBI Taxonomy" id="1510574"/>
    <lineage>
        <taxon>Bacteria</taxon>
        <taxon>Pseudomonadati</taxon>
        <taxon>Pseudomonadota</taxon>
        <taxon>Gammaproteobacteria</taxon>
        <taxon>Enterobacterales</taxon>
        <taxon>Yersiniaceae</taxon>
        <taxon>Rahnella</taxon>
    </lineage>
</organism>
<dbReference type="Pfam" id="PF18946">
    <property type="entry name" value="Apex"/>
    <property type="match status" value="1"/>
</dbReference>
<evidence type="ECO:0000313" key="3">
    <source>
        <dbReference type="EMBL" id="RJT44651.1"/>
    </source>
</evidence>
<dbReference type="Proteomes" id="UP000284908">
    <property type="component" value="Unassembled WGS sequence"/>
</dbReference>
<reference evidence="3 4" key="1">
    <citation type="submission" date="2018-09" db="EMBL/GenBank/DDBJ databases">
        <authorList>
            <person name="Le Fleche-Mateos A."/>
        </authorList>
    </citation>
    <scope>NUCLEOTIDE SEQUENCE [LARGE SCALE GENOMIC DNA]</scope>
    <source>
        <strain evidence="3 4">DSM 27399</strain>
    </source>
</reference>
<keyword evidence="3" id="KW-0648">Protein biosynthesis</keyword>
<comment type="caution">
    <text evidence="3">The sequence shown here is derived from an EMBL/GenBank/DDBJ whole genome shotgun (WGS) entry which is preliminary data.</text>
</comment>
<gene>
    <name evidence="3" type="ORF">D6C13_10210</name>
</gene>
<sequence length="227" mass="23643">MPGIIRSFDPETVTCDVDIAIIAKLTKPGTVSEDCQYESVRYPILTDLPVIFPRGGGVTLTFPLKEGDECLIVFSSRSIDFWWQNGGVQERADSRVLDISDAFVIPGPQSQTKKISGISTSAVQLRTDDAGAYVELNPGNHAINLKTSGNLTAQAAGSITVTAPTITLNGDVTINGNLSQGMGDGGGAATMLGPITVTNDVTAGGKSLQNHVHSGVQTGSGQTGKPQ</sequence>
<dbReference type="InterPro" id="IPR037026">
    <property type="entry name" value="Vgr_OB-fold_dom_sf"/>
</dbReference>
<dbReference type="AlphaFoldDB" id="A0A419NA04"/>
<feature type="region of interest" description="Disordered" evidence="1">
    <location>
        <begin position="205"/>
        <end position="227"/>
    </location>
</feature>
<keyword evidence="3" id="KW-0396">Initiation factor</keyword>
<accession>A0A419NA04</accession>